<accession>A0A1H5UWI6</accession>
<evidence type="ECO:0000256" key="3">
    <source>
        <dbReference type="ARBA" id="ARBA00022989"/>
    </source>
</evidence>
<dbReference type="GO" id="GO:0005886">
    <property type="term" value="C:plasma membrane"/>
    <property type="evidence" value="ECO:0007669"/>
    <property type="project" value="UniProtKB-SubCell"/>
</dbReference>
<dbReference type="InterPro" id="IPR036259">
    <property type="entry name" value="MFS_trans_sf"/>
</dbReference>
<evidence type="ECO:0000313" key="7">
    <source>
        <dbReference type="EMBL" id="SEF79366.1"/>
    </source>
</evidence>
<keyword evidence="4 5" id="KW-0472">Membrane</keyword>
<feature type="domain" description="Major facilitator superfamily (MFS) profile" evidence="6">
    <location>
        <begin position="1"/>
        <end position="382"/>
    </location>
</feature>
<dbReference type="PANTHER" id="PTHR23514">
    <property type="entry name" value="BYPASS OF STOP CODON PROTEIN 6"/>
    <property type="match status" value="1"/>
</dbReference>
<organism evidence="7 8">
    <name type="scientific">Thermomonospora echinospora</name>
    <dbReference type="NCBI Taxonomy" id="1992"/>
    <lineage>
        <taxon>Bacteria</taxon>
        <taxon>Bacillati</taxon>
        <taxon>Actinomycetota</taxon>
        <taxon>Actinomycetes</taxon>
        <taxon>Streptosporangiales</taxon>
        <taxon>Thermomonosporaceae</taxon>
        <taxon>Thermomonospora</taxon>
    </lineage>
</organism>
<feature type="transmembrane region" description="Helical" evidence="5">
    <location>
        <begin position="71"/>
        <end position="88"/>
    </location>
</feature>
<dbReference type="InterPro" id="IPR020846">
    <property type="entry name" value="MFS_dom"/>
</dbReference>
<sequence>MLFRARLGTFLTFALGGLLCGVWVARMPALTDKFGIGPGAAGMVLLVWGVAALAAMQGLRGVIARVGSRAVLRIAAPLAAATAALVALAPSYPLLLAAIAVFGMAFGVMDVAMNAQASVVERAHRRPLMSGMHAGWCVGAMTGGLIGALTAFAGLSFTQTLLGAALAALPAALALGRTYLADAPAAAAGPQAGERGRLPLAVYLIGALAFIAFMAEGAVADWSGLMLHDELHAAEWVAALGYPLFESAMLAGRLVGDRLRTRLGTRRLLVTAGAGTAAGATVVVCAPAVPMALAGFFLTGLMVCTIVPTMISLAGTTAPGRSSAAVAQVGAMGYGGLLLGPVIIGFLAEATSLRVGLGMIVVLALLIAVGARLLPIAADADLAAEYALAEARAQAEHKPALSSAA</sequence>
<dbReference type="CDD" id="cd17393">
    <property type="entry name" value="MFS_MosC_like"/>
    <property type="match status" value="1"/>
</dbReference>
<dbReference type="SUPFAM" id="SSF103473">
    <property type="entry name" value="MFS general substrate transporter"/>
    <property type="match status" value="1"/>
</dbReference>
<comment type="subcellular location">
    <subcellularLocation>
        <location evidence="1">Cell membrane</location>
        <topology evidence="1">Multi-pass membrane protein</topology>
    </subcellularLocation>
</comment>
<dbReference type="OrthoDB" id="151222at2"/>
<dbReference type="Gene3D" id="1.20.1250.20">
    <property type="entry name" value="MFS general substrate transporter like domains"/>
    <property type="match status" value="2"/>
</dbReference>
<dbReference type="RefSeq" id="WP_103936373.1">
    <property type="nucleotide sequence ID" value="NZ_FNVO01000002.1"/>
</dbReference>
<name>A0A1H5UWI6_9ACTN</name>
<gene>
    <name evidence="7" type="ORF">SAMN04489712_10261</name>
</gene>
<dbReference type="PANTHER" id="PTHR23514:SF13">
    <property type="entry name" value="INNER MEMBRANE PROTEIN YBJJ"/>
    <property type="match status" value="1"/>
</dbReference>
<protein>
    <submittedName>
        <fullName evidence="7">Predicted arabinose efflux permease, MFS family</fullName>
    </submittedName>
</protein>
<dbReference type="AlphaFoldDB" id="A0A1H5UWI6"/>
<dbReference type="GO" id="GO:0022857">
    <property type="term" value="F:transmembrane transporter activity"/>
    <property type="evidence" value="ECO:0007669"/>
    <property type="project" value="InterPro"/>
</dbReference>
<feature type="transmembrane region" description="Helical" evidence="5">
    <location>
        <begin position="161"/>
        <end position="180"/>
    </location>
</feature>
<feature type="transmembrane region" description="Helical" evidence="5">
    <location>
        <begin position="353"/>
        <end position="374"/>
    </location>
</feature>
<dbReference type="PROSITE" id="PS50850">
    <property type="entry name" value="MFS"/>
    <property type="match status" value="1"/>
</dbReference>
<evidence type="ECO:0000259" key="6">
    <source>
        <dbReference type="PROSITE" id="PS50850"/>
    </source>
</evidence>
<dbReference type="Pfam" id="PF07690">
    <property type="entry name" value="MFS_1"/>
    <property type="match status" value="1"/>
</dbReference>
<keyword evidence="8" id="KW-1185">Reference proteome</keyword>
<feature type="transmembrane region" description="Helical" evidence="5">
    <location>
        <begin position="295"/>
        <end position="314"/>
    </location>
</feature>
<feature type="transmembrane region" description="Helical" evidence="5">
    <location>
        <begin position="94"/>
        <end position="113"/>
    </location>
</feature>
<feature type="transmembrane region" description="Helical" evidence="5">
    <location>
        <begin position="134"/>
        <end position="155"/>
    </location>
</feature>
<dbReference type="InterPro" id="IPR011701">
    <property type="entry name" value="MFS"/>
</dbReference>
<dbReference type="Proteomes" id="UP000236723">
    <property type="component" value="Unassembled WGS sequence"/>
</dbReference>
<evidence type="ECO:0000256" key="5">
    <source>
        <dbReference type="SAM" id="Phobius"/>
    </source>
</evidence>
<reference evidence="8" key="1">
    <citation type="submission" date="2016-10" db="EMBL/GenBank/DDBJ databases">
        <authorList>
            <person name="Varghese N."/>
            <person name="Submissions S."/>
        </authorList>
    </citation>
    <scope>NUCLEOTIDE SEQUENCE [LARGE SCALE GENOMIC DNA]</scope>
    <source>
        <strain evidence="8">DSM 43163</strain>
    </source>
</reference>
<feature type="transmembrane region" description="Helical" evidence="5">
    <location>
        <begin position="200"/>
        <end position="219"/>
    </location>
</feature>
<proteinExistence type="predicted"/>
<feature type="transmembrane region" description="Helical" evidence="5">
    <location>
        <begin position="40"/>
        <end position="59"/>
    </location>
</feature>
<evidence type="ECO:0000256" key="2">
    <source>
        <dbReference type="ARBA" id="ARBA00022692"/>
    </source>
</evidence>
<evidence type="ECO:0000313" key="8">
    <source>
        <dbReference type="Proteomes" id="UP000236723"/>
    </source>
</evidence>
<keyword evidence="2 5" id="KW-0812">Transmembrane</keyword>
<dbReference type="EMBL" id="FNVO01000002">
    <property type="protein sequence ID" value="SEF79366.1"/>
    <property type="molecule type" value="Genomic_DNA"/>
</dbReference>
<feature type="transmembrane region" description="Helical" evidence="5">
    <location>
        <begin position="268"/>
        <end position="289"/>
    </location>
</feature>
<evidence type="ECO:0000256" key="1">
    <source>
        <dbReference type="ARBA" id="ARBA00004651"/>
    </source>
</evidence>
<keyword evidence="3 5" id="KW-1133">Transmembrane helix</keyword>
<feature type="transmembrane region" description="Helical" evidence="5">
    <location>
        <begin position="326"/>
        <end position="347"/>
    </location>
</feature>
<feature type="transmembrane region" description="Helical" evidence="5">
    <location>
        <begin position="239"/>
        <end position="256"/>
    </location>
</feature>
<evidence type="ECO:0000256" key="4">
    <source>
        <dbReference type="ARBA" id="ARBA00023136"/>
    </source>
</evidence>
<dbReference type="InterPro" id="IPR051788">
    <property type="entry name" value="MFS_Transporter"/>
</dbReference>